<accession>A0AB39W1W4</accession>
<name>A0AB39W1W4_9FLAO</name>
<protein>
    <recommendedName>
        <fullName evidence="2">Restriction endonuclease</fullName>
    </recommendedName>
</protein>
<organism evidence="1">
    <name type="scientific">Flavobacterium sp. WC2409</name>
    <dbReference type="NCBI Taxonomy" id="3234139"/>
    <lineage>
        <taxon>Bacteria</taxon>
        <taxon>Pseudomonadati</taxon>
        <taxon>Bacteroidota</taxon>
        <taxon>Flavobacteriia</taxon>
        <taxon>Flavobacteriales</taxon>
        <taxon>Flavobacteriaceae</taxon>
        <taxon>Flavobacterium</taxon>
    </lineage>
</organism>
<evidence type="ECO:0000313" key="1">
    <source>
        <dbReference type="EMBL" id="XDU95040.1"/>
    </source>
</evidence>
<dbReference type="EMBL" id="CP165625">
    <property type="protein sequence ID" value="XDU95040.1"/>
    <property type="molecule type" value="Genomic_DNA"/>
</dbReference>
<gene>
    <name evidence="1" type="ORF">AB3G34_14245</name>
</gene>
<reference evidence="1" key="1">
    <citation type="submission" date="2024-07" db="EMBL/GenBank/DDBJ databases">
        <authorList>
            <person name="Biller S.J."/>
        </authorList>
    </citation>
    <scope>NUCLEOTIDE SEQUENCE</scope>
    <source>
        <strain evidence="1">WC2409</strain>
    </source>
</reference>
<sequence length="354" mass="41167">MLEDFSAFEELVFELAKKIYLDRNPSRKRVPKGFTENVYLKLATIEEGSTIPHILIAAVTSLSTPTIPVQNTDYFSYFENSRDKVFELVENANSGKSIDIDNKFLNYFNRIGKNLEEGETIDFLNEPNSSRNIKFSKNTRRKILLSRNEKLEYSEKIIENILIPSIDKKNQIFKIEIDNNVIECPISLDFQETIYTAFQEYENKTLISLKATGVFNQNNKLIHVEDIESMDILDPFDISVRLSELSNLEDKWYNGIDGIALNKKHLEIFKNYFESFFNSDLVLPAIFPTINGDIVLEWKKGDNEITLEVNLLNLTSTLFYFDMQNDDEDFEETLELESEIKWSKLNDLISKYIS</sequence>
<dbReference type="AlphaFoldDB" id="A0AB39W1W4"/>
<proteinExistence type="predicted"/>
<dbReference type="RefSeq" id="WP_369752832.1">
    <property type="nucleotide sequence ID" value="NZ_CP165625.1"/>
</dbReference>
<evidence type="ECO:0008006" key="2">
    <source>
        <dbReference type="Google" id="ProtNLM"/>
    </source>
</evidence>